<keyword evidence="7 10" id="KW-0630">Potassium</keyword>
<dbReference type="Gene3D" id="3.40.50.10260">
    <property type="entry name" value="YjeF N-terminal domain"/>
    <property type="match status" value="1"/>
</dbReference>
<comment type="similarity">
    <text evidence="10">Belongs to the NnrE/AIBP family.</text>
</comment>
<comment type="cofactor">
    <cofactor evidence="10">
        <name>K(+)</name>
        <dbReference type="ChEBI" id="CHEBI:29103"/>
    </cofactor>
    <text evidence="10">Binds 1 potassium ion per subunit.</text>
</comment>
<evidence type="ECO:0000256" key="9">
    <source>
        <dbReference type="ARBA" id="ARBA00023235"/>
    </source>
</evidence>
<keyword evidence="5 10" id="KW-0547">Nucleotide-binding</keyword>
<accession>A0A0R1S7P9</accession>
<evidence type="ECO:0000259" key="11">
    <source>
        <dbReference type="PROSITE" id="PS51385"/>
    </source>
</evidence>
<sequence length="230" mass="24902">MARKLSYYFSKGEQIMSETISVEESRQLDNKTINEIGIPSMVLMERAGLKIYEDMIHNDDLDLSNTLILAGTGNNGGDGLVVARLLSTHGYKVSILTVGNPDHASDDHKKQQHICDYYEIPKVFLNERFDNYTTLVDALFGSGLSRNVGGDFATVIDKANASDAKIHAIDIPSGLNGDTGEVMGTAIEATSTSTIAYAKEGMVKAAAKPYTGKIFVDDIGIYKGLVAETK</sequence>
<keyword evidence="9 10" id="KW-0413">Isomerase</keyword>
<feature type="binding site" evidence="10">
    <location>
        <position position="170"/>
    </location>
    <ligand>
        <name>(6S)-NADPHX</name>
        <dbReference type="ChEBI" id="CHEBI:64076"/>
    </ligand>
</feature>
<dbReference type="HAMAP" id="MF_01966">
    <property type="entry name" value="NADHX_epimerase"/>
    <property type="match status" value="1"/>
</dbReference>
<evidence type="ECO:0000256" key="2">
    <source>
        <dbReference type="ARBA" id="ARBA00000909"/>
    </source>
</evidence>
<evidence type="ECO:0000313" key="13">
    <source>
        <dbReference type="Proteomes" id="UP000052013"/>
    </source>
</evidence>
<dbReference type="NCBIfam" id="TIGR00197">
    <property type="entry name" value="yjeF_nterm"/>
    <property type="match status" value="1"/>
</dbReference>
<evidence type="ECO:0000256" key="5">
    <source>
        <dbReference type="ARBA" id="ARBA00022741"/>
    </source>
</evidence>
<comment type="catalytic activity">
    <reaction evidence="2 10">
        <text>(6R)-NADPHX = (6S)-NADPHX</text>
        <dbReference type="Rhea" id="RHEA:32227"/>
        <dbReference type="ChEBI" id="CHEBI:64076"/>
        <dbReference type="ChEBI" id="CHEBI:64077"/>
        <dbReference type="EC" id="5.1.99.6"/>
    </reaction>
</comment>
<dbReference type="STRING" id="1423739.FC85_GL001742"/>
<dbReference type="Pfam" id="PF03853">
    <property type="entry name" value="YjeF_N"/>
    <property type="match status" value="1"/>
</dbReference>
<dbReference type="InterPro" id="IPR032976">
    <property type="entry name" value="YJEFN_prot_NAXE-like"/>
</dbReference>
<comment type="caution">
    <text evidence="12">The sequence shown here is derived from an EMBL/GenBank/DDBJ whole genome shotgun (WGS) entry which is preliminary data.</text>
</comment>
<evidence type="ECO:0000256" key="6">
    <source>
        <dbReference type="ARBA" id="ARBA00022857"/>
    </source>
</evidence>
<evidence type="ECO:0000256" key="1">
    <source>
        <dbReference type="ARBA" id="ARBA00000013"/>
    </source>
</evidence>
<keyword evidence="4 10" id="KW-0479">Metal-binding</keyword>
<dbReference type="GO" id="GO:0000166">
    <property type="term" value="F:nucleotide binding"/>
    <property type="evidence" value="ECO:0007669"/>
    <property type="project" value="UniProtKB-KW"/>
</dbReference>
<dbReference type="PANTHER" id="PTHR13232:SF10">
    <property type="entry name" value="NAD(P)H-HYDRATE EPIMERASE"/>
    <property type="match status" value="1"/>
</dbReference>
<feature type="binding site" evidence="10">
    <location>
        <begin position="141"/>
        <end position="147"/>
    </location>
    <ligand>
        <name>(6S)-NADPHX</name>
        <dbReference type="ChEBI" id="CHEBI:64076"/>
    </ligand>
</feature>
<dbReference type="InterPro" id="IPR004443">
    <property type="entry name" value="YjeF_N_dom"/>
</dbReference>
<feature type="binding site" evidence="10">
    <location>
        <position position="173"/>
    </location>
    <ligand>
        <name>K(+)</name>
        <dbReference type="ChEBI" id="CHEBI:29103"/>
    </ligand>
</feature>
<dbReference type="SUPFAM" id="SSF64153">
    <property type="entry name" value="YjeF N-terminal domain-like"/>
    <property type="match status" value="1"/>
</dbReference>
<dbReference type="AlphaFoldDB" id="A0A0R1S7P9"/>
<organism evidence="12 13">
    <name type="scientific">Lentilactobacillus diolivorans DSM 14421</name>
    <dbReference type="NCBI Taxonomy" id="1423739"/>
    <lineage>
        <taxon>Bacteria</taxon>
        <taxon>Bacillati</taxon>
        <taxon>Bacillota</taxon>
        <taxon>Bacilli</taxon>
        <taxon>Lactobacillales</taxon>
        <taxon>Lactobacillaceae</taxon>
        <taxon>Lentilactobacillus</taxon>
    </lineage>
</organism>
<feature type="domain" description="YjeF N-terminal" evidence="11">
    <location>
        <begin position="25"/>
        <end position="227"/>
    </location>
</feature>
<dbReference type="EMBL" id="AZEY01000105">
    <property type="protein sequence ID" value="KRL62874.1"/>
    <property type="molecule type" value="Genomic_DNA"/>
</dbReference>
<evidence type="ECO:0000313" key="12">
    <source>
        <dbReference type="EMBL" id="KRL62874.1"/>
    </source>
</evidence>
<dbReference type="GO" id="GO:0052856">
    <property type="term" value="F:NAD(P)HX epimerase activity"/>
    <property type="evidence" value="ECO:0007669"/>
    <property type="project" value="UniProtKB-UniRule"/>
</dbReference>
<comment type="catalytic activity">
    <reaction evidence="1 10">
        <text>(6R)-NADHX = (6S)-NADHX</text>
        <dbReference type="Rhea" id="RHEA:32215"/>
        <dbReference type="ChEBI" id="CHEBI:64074"/>
        <dbReference type="ChEBI" id="CHEBI:64075"/>
        <dbReference type="EC" id="5.1.99.6"/>
    </reaction>
</comment>
<keyword evidence="8 10" id="KW-0520">NAD</keyword>
<dbReference type="EC" id="5.1.99.6" evidence="3 10"/>
<comment type="function">
    <text evidence="10">Catalyzes the epimerization of the S- and R-forms of NAD(P)HX, a damaged form of NAD(P)H that is a result of enzymatic or heat-dependent hydration. This is a prerequisite for the S-specific NAD(P)H-hydrate dehydratase to allow the repair of both epimers of NAD(P)HX.</text>
</comment>
<dbReference type="InterPro" id="IPR036652">
    <property type="entry name" value="YjeF_N_dom_sf"/>
</dbReference>
<gene>
    <name evidence="10" type="primary">nnrE</name>
    <name evidence="12" type="ORF">FC85_GL001742</name>
</gene>
<feature type="binding site" evidence="10">
    <location>
        <begin position="74"/>
        <end position="78"/>
    </location>
    <ligand>
        <name>(6S)-NADPHX</name>
        <dbReference type="ChEBI" id="CHEBI:64076"/>
    </ligand>
</feature>
<evidence type="ECO:0000256" key="3">
    <source>
        <dbReference type="ARBA" id="ARBA00012228"/>
    </source>
</evidence>
<comment type="caution">
    <text evidence="10">Lacks conserved residue(s) required for the propagation of feature annotation.</text>
</comment>
<evidence type="ECO:0000256" key="10">
    <source>
        <dbReference type="HAMAP-Rule" id="MF_01966"/>
    </source>
</evidence>
<feature type="binding site" evidence="10">
    <location>
        <position position="137"/>
    </location>
    <ligand>
        <name>K(+)</name>
        <dbReference type="ChEBI" id="CHEBI:29103"/>
    </ligand>
</feature>
<evidence type="ECO:0000256" key="8">
    <source>
        <dbReference type="ARBA" id="ARBA00023027"/>
    </source>
</evidence>
<proteinExistence type="inferred from homology"/>
<dbReference type="PANTHER" id="PTHR13232">
    <property type="entry name" value="NAD(P)H-HYDRATE EPIMERASE"/>
    <property type="match status" value="1"/>
</dbReference>
<dbReference type="PROSITE" id="PS51385">
    <property type="entry name" value="YJEF_N"/>
    <property type="match status" value="1"/>
</dbReference>
<name>A0A0R1S7P9_9LACO</name>
<keyword evidence="6 10" id="KW-0521">NADP</keyword>
<dbReference type="PATRIC" id="fig|1423739.3.peg.1824"/>
<evidence type="ECO:0000256" key="4">
    <source>
        <dbReference type="ARBA" id="ARBA00022723"/>
    </source>
</evidence>
<feature type="binding site" evidence="10">
    <location>
        <position position="75"/>
    </location>
    <ligand>
        <name>K(+)</name>
        <dbReference type="ChEBI" id="CHEBI:29103"/>
    </ligand>
</feature>
<dbReference type="Proteomes" id="UP000052013">
    <property type="component" value="Unassembled WGS sequence"/>
</dbReference>
<protein>
    <recommendedName>
        <fullName evidence="3 10">NAD(P)H-hydrate epimerase</fullName>
        <ecNumber evidence="3 10">5.1.99.6</ecNumber>
    </recommendedName>
    <alternativeName>
        <fullName evidence="10">NAD(P)HX epimerase</fullName>
    </alternativeName>
</protein>
<reference evidence="12 13" key="1">
    <citation type="journal article" date="2015" name="Genome Announc.">
        <title>Expanding the biotechnology potential of lactobacilli through comparative genomics of 213 strains and associated genera.</title>
        <authorList>
            <person name="Sun Z."/>
            <person name="Harris H.M."/>
            <person name="McCann A."/>
            <person name="Guo C."/>
            <person name="Argimon S."/>
            <person name="Zhang W."/>
            <person name="Yang X."/>
            <person name="Jeffery I.B."/>
            <person name="Cooney J.C."/>
            <person name="Kagawa T.F."/>
            <person name="Liu W."/>
            <person name="Song Y."/>
            <person name="Salvetti E."/>
            <person name="Wrobel A."/>
            <person name="Rasinkangas P."/>
            <person name="Parkhill J."/>
            <person name="Rea M.C."/>
            <person name="O'Sullivan O."/>
            <person name="Ritari J."/>
            <person name="Douillard F.P."/>
            <person name="Paul Ross R."/>
            <person name="Yang R."/>
            <person name="Briner A.E."/>
            <person name="Felis G.E."/>
            <person name="de Vos W.M."/>
            <person name="Barrangou R."/>
            <person name="Klaenhammer T.R."/>
            <person name="Caufield P.W."/>
            <person name="Cui Y."/>
            <person name="Zhang H."/>
            <person name="O'Toole P.W."/>
        </authorList>
    </citation>
    <scope>NUCLEOTIDE SEQUENCE [LARGE SCALE GENOMIC DNA]</scope>
    <source>
        <strain evidence="12 13">DSM 14421</strain>
    </source>
</reference>
<evidence type="ECO:0000256" key="7">
    <source>
        <dbReference type="ARBA" id="ARBA00022958"/>
    </source>
</evidence>
<dbReference type="GO" id="GO:0046872">
    <property type="term" value="F:metal ion binding"/>
    <property type="evidence" value="ECO:0007669"/>
    <property type="project" value="UniProtKB-KW"/>
</dbReference>